<dbReference type="EMBL" id="MT141177">
    <property type="protein sequence ID" value="QJA55739.1"/>
    <property type="molecule type" value="Genomic_DNA"/>
</dbReference>
<sequence>MKLKILITTPKGQAQGTEKKIRPFILGLTSKHKLYVNKEDDKICWVVDTDINRAFKIQRNVLLYDKMVSGLLHNPMIRRAAKLKPEDFKVLDDMLRNQTKVEIIKTKDEGLLDGLEEMDSNPV</sequence>
<reference evidence="1" key="1">
    <citation type="submission" date="2020-03" db="EMBL/GenBank/DDBJ databases">
        <title>The deep terrestrial virosphere.</title>
        <authorList>
            <person name="Holmfeldt K."/>
            <person name="Nilsson E."/>
            <person name="Simone D."/>
            <person name="Lopez-Fernandez M."/>
            <person name="Wu X."/>
            <person name="de Brujin I."/>
            <person name="Lundin D."/>
            <person name="Andersson A."/>
            <person name="Bertilsson S."/>
            <person name="Dopson M."/>
        </authorList>
    </citation>
    <scope>NUCLEOTIDE SEQUENCE</scope>
    <source>
        <strain evidence="1">MM415B01995</strain>
    </source>
</reference>
<protein>
    <submittedName>
        <fullName evidence="1">Uncharacterized protein</fullName>
    </submittedName>
</protein>
<proteinExistence type="predicted"/>
<evidence type="ECO:0000313" key="1">
    <source>
        <dbReference type="EMBL" id="QJA55739.1"/>
    </source>
</evidence>
<organism evidence="1">
    <name type="scientific">viral metagenome</name>
    <dbReference type="NCBI Taxonomy" id="1070528"/>
    <lineage>
        <taxon>unclassified sequences</taxon>
        <taxon>metagenomes</taxon>
        <taxon>organismal metagenomes</taxon>
    </lineage>
</organism>
<accession>A0A6M3IE71</accession>
<name>A0A6M3IE71_9ZZZZ</name>
<dbReference type="AlphaFoldDB" id="A0A6M3IE71"/>
<gene>
    <name evidence="1" type="ORF">MM415B01995_0005</name>
</gene>